<reference evidence="2 3" key="1">
    <citation type="submission" date="2024-01" db="EMBL/GenBank/DDBJ databases">
        <title>Draft genome sequence of Gordonia sp. PKS22-38.</title>
        <authorList>
            <person name="Suphannarot A."/>
            <person name="Mingma R."/>
        </authorList>
    </citation>
    <scope>NUCLEOTIDE SEQUENCE [LARGE SCALE GENOMIC DNA]</scope>
    <source>
        <strain evidence="2 3">PKS22-38</strain>
    </source>
</reference>
<dbReference type="RefSeq" id="WP_330504510.1">
    <property type="nucleotide sequence ID" value="NZ_JAZDUE010000006.1"/>
</dbReference>
<evidence type="ECO:0000313" key="3">
    <source>
        <dbReference type="Proteomes" id="UP001335729"/>
    </source>
</evidence>
<proteinExistence type="predicted"/>
<gene>
    <name evidence="2" type="ORF">V1Y59_09140</name>
</gene>
<protein>
    <recommendedName>
        <fullName evidence="4">4 TMS phage holin, superfamily IV</fullName>
    </recommendedName>
</protein>
<evidence type="ECO:0000313" key="2">
    <source>
        <dbReference type="EMBL" id="MEE4023241.1"/>
    </source>
</evidence>
<evidence type="ECO:0000256" key="1">
    <source>
        <dbReference type="SAM" id="Phobius"/>
    </source>
</evidence>
<keyword evidence="1" id="KW-0472">Membrane</keyword>
<sequence length="134" mass="14373">MIRILIRTLVYLISAAIGLLVATWILDDMTVHWSGFIIALLIFAAAQTILGPFIFKFVNRNADAFIGGVGLVSTFVALLIASLIGSDGIEIDGVETWIAATVIVWLVTALATMVVPYLLVKAGVTQARENRADA</sequence>
<evidence type="ECO:0008006" key="4">
    <source>
        <dbReference type="Google" id="ProtNLM"/>
    </source>
</evidence>
<keyword evidence="1" id="KW-0812">Transmembrane</keyword>
<keyword evidence="3" id="KW-1185">Reference proteome</keyword>
<name>A0ABU7MSE9_9ACTN</name>
<dbReference type="EMBL" id="JAZDUE010000006">
    <property type="protein sequence ID" value="MEE4023241.1"/>
    <property type="molecule type" value="Genomic_DNA"/>
</dbReference>
<comment type="caution">
    <text evidence="2">The sequence shown here is derived from an EMBL/GenBank/DDBJ whole genome shotgun (WGS) entry which is preliminary data.</text>
</comment>
<organism evidence="2 3">
    <name type="scientific">Gordonia prachuapensis</name>
    <dbReference type="NCBI Taxonomy" id="3115651"/>
    <lineage>
        <taxon>Bacteria</taxon>
        <taxon>Bacillati</taxon>
        <taxon>Actinomycetota</taxon>
        <taxon>Actinomycetes</taxon>
        <taxon>Mycobacteriales</taxon>
        <taxon>Gordoniaceae</taxon>
        <taxon>Gordonia</taxon>
    </lineage>
</organism>
<dbReference type="Proteomes" id="UP001335729">
    <property type="component" value="Unassembled WGS sequence"/>
</dbReference>
<accession>A0ABU7MSE9</accession>
<feature type="transmembrane region" description="Helical" evidence="1">
    <location>
        <begin position="9"/>
        <end position="26"/>
    </location>
</feature>
<keyword evidence="1" id="KW-1133">Transmembrane helix</keyword>
<feature type="transmembrane region" description="Helical" evidence="1">
    <location>
        <begin position="97"/>
        <end position="120"/>
    </location>
</feature>
<feature type="transmembrane region" description="Helical" evidence="1">
    <location>
        <begin position="32"/>
        <end position="55"/>
    </location>
</feature>
<feature type="transmembrane region" description="Helical" evidence="1">
    <location>
        <begin position="64"/>
        <end position="85"/>
    </location>
</feature>